<sequence length="165" mass="19791">MEKALKALFYWSKAKHLSLVQLKEDLLKQIEELQNKEANEGELSEEDSWAFNVKICELNSTLARLDTWSRQRAKVKWMMEGDRNSKFFQAYASARRNSNYIANIKDENGDIVEDQHQIEEVMVRFFKNKWRDRNCNLENWPFPWRVSKYGDRDVLNKAFTMQEME</sequence>
<dbReference type="OrthoDB" id="685803at2759"/>
<dbReference type="SMR" id="A0A8T3CBJ9"/>
<evidence type="ECO:0000256" key="1">
    <source>
        <dbReference type="SAM" id="Coils"/>
    </source>
</evidence>
<dbReference type="AlphaFoldDB" id="A0A8T3CBJ9"/>
<evidence type="ECO:0000313" key="3">
    <source>
        <dbReference type="Proteomes" id="UP000829196"/>
    </source>
</evidence>
<proteinExistence type="predicted"/>
<dbReference type="EMBL" id="JAGYWB010000002">
    <property type="protein sequence ID" value="KAI0529351.1"/>
    <property type="molecule type" value="Genomic_DNA"/>
</dbReference>
<gene>
    <name evidence="2" type="ORF">KFK09_001899</name>
</gene>
<keyword evidence="1" id="KW-0175">Coiled coil</keyword>
<evidence type="ECO:0008006" key="4">
    <source>
        <dbReference type="Google" id="ProtNLM"/>
    </source>
</evidence>
<feature type="coiled-coil region" evidence="1">
    <location>
        <begin position="16"/>
        <end position="46"/>
    </location>
</feature>
<accession>A0A8T3CBJ9</accession>
<comment type="caution">
    <text evidence="2">The sequence shown here is derived from an EMBL/GenBank/DDBJ whole genome shotgun (WGS) entry which is preliminary data.</text>
</comment>
<reference evidence="2" key="1">
    <citation type="journal article" date="2022" name="Front. Genet.">
        <title>Chromosome-Scale Assembly of the Dendrobium nobile Genome Provides Insights Into the Molecular Mechanism of the Biosynthesis of the Medicinal Active Ingredient of Dendrobium.</title>
        <authorList>
            <person name="Xu Q."/>
            <person name="Niu S.-C."/>
            <person name="Li K.-L."/>
            <person name="Zheng P.-J."/>
            <person name="Zhang X.-J."/>
            <person name="Jia Y."/>
            <person name="Liu Y."/>
            <person name="Niu Y.-X."/>
            <person name="Yu L.-H."/>
            <person name="Chen D.-F."/>
            <person name="Zhang G.-Q."/>
        </authorList>
    </citation>
    <scope>NUCLEOTIDE SEQUENCE</scope>
    <source>
        <tissue evidence="2">Leaf</tissue>
    </source>
</reference>
<protein>
    <recommendedName>
        <fullName evidence="4">RNA-directed DNA polymerase (Reverse transcriptase)</fullName>
    </recommendedName>
</protein>
<name>A0A8T3CBJ9_DENNO</name>
<dbReference type="Proteomes" id="UP000829196">
    <property type="component" value="Unassembled WGS sequence"/>
</dbReference>
<organism evidence="2 3">
    <name type="scientific">Dendrobium nobile</name>
    <name type="common">Orchid</name>
    <dbReference type="NCBI Taxonomy" id="94219"/>
    <lineage>
        <taxon>Eukaryota</taxon>
        <taxon>Viridiplantae</taxon>
        <taxon>Streptophyta</taxon>
        <taxon>Embryophyta</taxon>
        <taxon>Tracheophyta</taxon>
        <taxon>Spermatophyta</taxon>
        <taxon>Magnoliopsida</taxon>
        <taxon>Liliopsida</taxon>
        <taxon>Asparagales</taxon>
        <taxon>Orchidaceae</taxon>
        <taxon>Epidendroideae</taxon>
        <taxon>Malaxideae</taxon>
        <taxon>Dendrobiinae</taxon>
        <taxon>Dendrobium</taxon>
    </lineage>
</organism>
<evidence type="ECO:0000313" key="2">
    <source>
        <dbReference type="EMBL" id="KAI0529351.1"/>
    </source>
</evidence>
<keyword evidence="3" id="KW-1185">Reference proteome</keyword>